<name>A0A5C5V758_9BACT</name>
<sequence length="89" mass="10011">MTKNTRYIQCSLRREVADGTLCATSYLPQQFARPGGVVKLRDEQNEWTDGWIVEEVGQSILGLAEVPDAHKAIRAHRQQTGDSSRRAKN</sequence>
<dbReference type="Proteomes" id="UP000318878">
    <property type="component" value="Unassembled WGS sequence"/>
</dbReference>
<gene>
    <name evidence="1" type="ORF">Enr8_17600</name>
</gene>
<protein>
    <submittedName>
        <fullName evidence="1">Uncharacterized protein</fullName>
    </submittedName>
</protein>
<dbReference type="AlphaFoldDB" id="A0A5C5V758"/>
<organism evidence="1 2">
    <name type="scientific">Blastopirellula retiformator</name>
    <dbReference type="NCBI Taxonomy" id="2527970"/>
    <lineage>
        <taxon>Bacteria</taxon>
        <taxon>Pseudomonadati</taxon>
        <taxon>Planctomycetota</taxon>
        <taxon>Planctomycetia</taxon>
        <taxon>Pirellulales</taxon>
        <taxon>Pirellulaceae</taxon>
        <taxon>Blastopirellula</taxon>
    </lineage>
</organism>
<reference evidence="1 2" key="1">
    <citation type="submission" date="2019-02" db="EMBL/GenBank/DDBJ databases">
        <title>Deep-cultivation of Planctomycetes and their phenomic and genomic characterization uncovers novel biology.</title>
        <authorList>
            <person name="Wiegand S."/>
            <person name="Jogler M."/>
            <person name="Boedeker C."/>
            <person name="Pinto D."/>
            <person name="Vollmers J."/>
            <person name="Rivas-Marin E."/>
            <person name="Kohn T."/>
            <person name="Peeters S.H."/>
            <person name="Heuer A."/>
            <person name="Rast P."/>
            <person name="Oberbeckmann S."/>
            <person name="Bunk B."/>
            <person name="Jeske O."/>
            <person name="Meyerdierks A."/>
            <person name="Storesund J.E."/>
            <person name="Kallscheuer N."/>
            <person name="Luecker S."/>
            <person name="Lage O.M."/>
            <person name="Pohl T."/>
            <person name="Merkel B.J."/>
            <person name="Hornburger P."/>
            <person name="Mueller R.-W."/>
            <person name="Bruemmer F."/>
            <person name="Labrenz M."/>
            <person name="Spormann A.M."/>
            <person name="Op Den Camp H."/>
            <person name="Overmann J."/>
            <person name="Amann R."/>
            <person name="Jetten M.S.M."/>
            <person name="Mascher T."/>
            <person name="Medema M.H."/>
            <person name="Devos D.P."/>
            <person name="Kaster A.-K."/>
            <person name="Ovreas L."/>
            <person name="Rohde M."/>
            <person name="Galperin M.Y."/>
            <person name="Jogler C."/>
        </authorList>
    </citation>
    <scope>NUCLEOTIDE SEQUENCE [LARGE SCALE GENOMIC DNA]</scope>
    <source>
        <strain evidence="1 2">Enr8</strain>
    </source>
</reference>
<accession>A0A5C5V758</accession>
<dbReference type="EMBL" id="SJPF01000002">
    <property type="protein sequence ID" value="TWT34356.1"/>
    <property type="molecule type" value="Genomic_DNA"/>
</dbReference>
<dbReference type="OrthoDB" id="286581at2"/>
<evidence type="ECO:0000313" key="2">
    <source>
        <dbReference type="Proteomes" id="UP000318878"/>
    </source>
</evidence>
<comment type="caution">
    <text evidence="1">The sequence shown here is derived from an EMBL/GenBank/DDBJ whole genome shotgun (WGS) entry which is preliminary data.</text>
</comment>
<evidence type="ECO:0000313" key="1">
    <source>
        <dbReference type="EMBL" id="TWT34356.1"/>
    </source>
</evidence>
<dbReference type="RefSeq" id="WP_146430539.1">
    <property type="nucleotide sequence ID" value="NZ_SJPF01000002.1"/>
</dbReference>
<keyword evidence="2" id="KW-1185">Reference proteome</keyword>
<proteinExistence type="predicted"/>